<keyword evidence="2" id="KW-0436">Ligase</keyword>
<dbReference type="InterPro" id="IPR042099">
    <property type="entry name" value="ANL_N_sf"/>
</dbReference>
<dbReference type="InterPro" id="IPR009008">
    <property type="entry name" value="Val/Leu/Ile-tRNA-synth_edit"/>
</dbReference>
<reference evidence="10" key="1">
    <citation type="submission" date="2019-09" db="EMBL/GenBank/DDBJ databases">
        <title>Draft genome information of white flower Hibiscus syriacus.</title>
        <authorList>
            <person name="Kim Y.-M."/>
        </authorList>
    </citation>
    <scope>NUCLEOTIDE SEQUENCE [LARGE SCALE GENOMIC DNA]</scope>
    <source>
        <strain evidence="10">YM2019G1</strain>
    </source>
</reference>
<dbReference type="Pfam" id="PF13193">
    <property type="entry name" value="AMP-binding_C"/>
    <property type="match status" value="1"/>
</dbReference>
<comment type="similarity">
    <text evidence="1">Belongs to the ATP-dependent AMP-binding enzyme family.</text>
</comment>
<dbReference type="InterPro" id="IPR045851">
    <property type="entry name" value="AMP-bd_C_sf"/>
</dbReference>
<dbReference type="GO" id="GO:0006418">
    <property type="term" value="P:tRNA aminoacylation for protein translation"/>
    <property type="evidence" value="ECO:0007669"/>
    <property type="project" value="InterPro"/>
</dbReference>
<dbReference type="AlphaFoldDB" id="A0A6A2YM13"/>
<dbReference type="Gene3D" id="3.90.740.10">
    <property type="entry name" value="Valyl/Leucyl/Isoleucyl-tRNA synthetase, editing domain"/>
    <property type="match status" value="1"/>
</dbReference>
<dbReference type="PANTHER" id="PTHR24096:SF413">
    <property type="entry name" value="PEROXISOMAL OPC-8:0-COA LIGASE 1"/>
    <property type="match status" value="1"/>
</dbReference>
<feature type="domain" description="AMP-dependent synthetase/ligase" evidence="8">
    <location>
        <begin position="73"/>
        <end position="435"/>
    </location>
</feature>
<sequence length="683" mass="74704">MLSVHCCYQRSSNCRREEELNQTIIMAEISSLAIDPRSGFCSSNYTFYSKRTPVPLPSNRSLDITTFLSSYPHHGKTAFVEATSGRQLSFSELWEAVDSVSTCLSGLGIRRGDVVLIIAPNSIFFPVVCLSVMHIGAIITTGNPLNTPREISLQMDDSKPVLVFTTGQLVPKLAGSSIPVVLVDDEPVTTEATGQVEIVTTIDKMMKKGTTDQIRVRDRVYQDDAATLLYSSGTTGASKGVISSHRNLIALVQAYSGLSTPEEIHICTVPMFHIYGFGAFAIGKLGNGTKVVILSKFDMNEMLSAVEKYRATCLPLVPPILLALVKDADEIRKKYDLSSLQTLVCGGAPLSKDLIDRFLEKFPTVDIRQGYALTEATGFGASMLTEEESRKYDSVGLLSPSLEAKIVDPETGNALKVNQRGELWLRGPSIMKGYLNNAEATAATVDSEGWLKTGDLCYIDDDGFLHLVDRLKELIKYKGFQVPPAELEALLLSHPHISDAAVIPFPDEEVGEYPMAYVIRKSSCNISEAEVIDFISKQVLNKYSGKIYVVAESRLSALPTEKPKSNSSNESSGDSKKSKSKGTSGEKTKDSAADSFEVLEKFSGAFISGEKLLCSRILRGNMCCRYEPLFNYFLEFSDVAFTVIADNYVKDDSGPGIVNCAPAFGEDDYRVCTENQIIIKVCS</sequence>
<keyword evidence="4" id="KW-0067">ATP-binding</keyword>
<evidence type="ECO:0000256" key="7">
    <source>
        <dbReference type="SAM" id="MobiDB-lite"/>
    </source>
</evidence>
<evidence type="ECO:0000256" key="3">
    <source>
        <dbReference type="ARBA" id="ARBA00022741"/>
    </source>
</evidence>
<feature type="domain" description="AMP-binding enzyme C-terminal" evidence="9">
    <location>
        <begin position="486"/>
        <end position="542"/>
    </location>
</feature>
<evidence type="ECO:0000313" key="10">
    <source>
        <dbReference type="EMBL" id="KAE8680355.1"/>
    </source>
</evidence>
<evidence type="ECO:0000259" key="8">
    <source>
        <dbReference type="Pfam" id="PF00501"/>
    </source>
</evidence>
<dbReference type="FunFam" id="3.40.50.12780:FF:000003">
    <property type="entry name" value="Long-chain-fatty-acid--CoA ligase FadD"/>
    <property type="match status" value="1"/>
</dbReference>
<keyword evidence="5" id="KW-0648">Protein biosynthesis</keyword>
<dbReference type="PROSITE" id="PS00455">
    <property type="entry name" value="AMP_BINDING"/>
    <property type="match status" value="1"/>
</dbReference>
<gene>
    <name evidence="10" type="ORF">F3Y22_tig00111392pilonHSYRG00703</name>
</gene>
<protein>
    <submittedName>
        <fullName evidence="10">4-coumarate--CoA ligase-like 2</fullName>
    </submittedName>
</protein>
<dbReference type="InterPro" id="IPR025110">
    <property type="entry name" value="AMP-bd_C"/>
</dbReference>
<dbReference type="Pfam" id="PF00501">
    <property type="entry name" value="AMP-binding"/>
    <property type="match status" value="1"/>
</dbReference>
<dbReference type="CDD" id="cd05904">
    <property type="entry name" value="4CL"/>
    <property type="match status" value="1"/>
</dbReference>
<evidence type="ECO:0000256" key="6">
    <source>
        <dbReference type="ARBA" id="ARBA00023146"/>
    </source>
</evidence>
<comment type="caution">
    <text evidence="10">The sequence shown here is derived from an EMBL/GenBank/DDBJ whole genome shotgun (WGS) entry which is preliminary data.</text>
</comment>
<dbReference type="EMBL" id="VEPZ02001327">
    <property type="protein sequence ID" value="KAE8680355.1"/>
    <property type="molecule type" value="Genomic_DNA"/>
</dbReference>
<evidence type="ECO:0000313" key="11">
    <source>
        <dbReference type="Proteomes" id="UP000436088"/>
    </source>
</evidence>
<proteinExistence type="inferred from homology"/>
<dbReference type="PANTHER" id="PTHR24096">
    <property type="entry name" value="LONG-CHAIN-FATTY-ACID--COA LIGASE"/>
    <property type="match status" value="1"/>
</dbReference>
<evidence type="ECO:0000256" key="1">
    <source>
        <dbReference type="ARBA" id="ARBA00006432"/>
    </source>
</evidence>
<accession>A0A6A2YM13</accession>
<dbReference type="GO" id="GO:0005524">
    <property type="term" value="F:ATP binding"/>
    <property type="evidence" value="ECO:0007669"/>
    <property type="project" value="UniProtKB-KW"/>
</dbReference>
<dbReference type="GO" id="GO:0004812">
    <property type="term" value="F:aminoacyl-tRNA ligase activity"/>
    <property type="evidence" value="ECO:0007669"/>
    <property type="project" value="UniProtKB-KW"/>
</dbReference>
<keyword evidence="3" id="KW-0547">Nucleotide-binding</keyword>
<dbReference type="SUPFAM" id="SSF56801">
    <property type="entry name" value="Acetyl-CoA synthetase-like"/>
    <property type="match status" value="1"/>
</dbReference>
<keyword evidence="11" id="KW-1185">Reference proteome</keyword>
<dbReference type="Gene3D" id="3.40.50.12780">
    <property type="entry name" value="N-terminal domain of ligase-like"/>
    <property type="match status" value="1"/>
</dbReference>
<evidence type="ECO:0000259" key="9">
    <source>
        <dbReference type="Pfam" id="PF13193"/>
    </source>
</evidence>
<keyword evidence="6" id="KW-0030">Aminoacyl-tRNA synthetase</keyword>
<dbReference type="GO" id="GO:0005777">
    <property type="term" value="C:peroxisome"/>
    <property type="evidence" value="ECO:0007669"/>
    <property type="project" value="TreeGrafter"/>
</dbReference>
<evidence type="ECO:0000256" key="5">
    <source>
        <dbReference type="ARBA" id="ARBA00022917"/>
    </source>
</evidence>
<evidence type="ECO:0000256" key="4">
    <source>
        <dbReference type="ARBA" id="ARBA00022840"/>
    </source>
</evidence>
<dbReference type="Proteomes" id="UP000436088">
    <property type="component" value="Unassembled WGS sequence"/>
</dbReference>
<evidence type="ECO:0000256" key="2">
    <source>
        <dbReference type="ARBA" id="ARBA00022598"/>
    </source>
</evidence>
<dbReference type="InterPro" id="IPR020845">
    <property type="entry name" value="AMP-binding_CS"/>
</dbReference>
<feature type="region of interest" description="Disordered" evidence="7">
    <location>
        <begin position="559"/>
        <end position="589"/>
    </location>
</feature>
<dbReference type="Gene3D" id="3.30.300.30">
    <property type="match status" value="1"/>
</dbReference>
<dbReference type="GO" id="GO:0016405">
    <property type="term" value="F:CoA-ligase activity"/>
    <property type="evidence" value="ECO:0007669"/>
    <property type="project" value="TreeGrafter"/>
</dbReference>
<dbReference type="InterPro" id="IPR000873">
    <property type="entry name" value="AMP-dep_synth/lig_dom"/>
</dbReference>
<dbReference type="SUPFAM" id="SSF50677">
    <property type="entry name" value="ValRS/IleRS/LeuRS editing domain"/>
    <property type="match status" value="1"/>
</dbReference>
<organism evidence="10 11">
    <name type="scientific">Hibiscus syriacus</name>
    <name type="common">Rose of Sharon</name>
    <dbReference type="NCBI Taxonomy" id="106335"/>
    <lineage>
        <taxon>Eukaryota</taxon>
        <taxon>Viridiplantae</taxon>
        <taxon>Streptophyta</taxon>
        <taxon>Embryophyta</taxon>
        <taxon>Tracheophyta</taxon>
        <taxon>Spermatophyta</taxon>
        <taxon>Magnoliopsida</taxon>
        <taxon>eudicotyledons</taxon>
        <taxon>Gunneridae</taxon>
        <taxon>Pentapetalae</taxon>
        <taxon>rosids</taxon>
        <taxon>malvids</taxon>
        <taxon>Malvales</taxon>
        <taxon>Malvaceae</taxon>
        <taxon>Malvoideae</taxon>
        <taxon>Hibiscus</taxon>
    </lineage>
</organism>
<dbReference type="GO" id="GO:0002161">
    <property type="term" value="F:aminoacyl-tRNA deacylase activity"/>
    <property type="evidence" value="ECO:0007669"/>
    <property type="project" value="InterPro"/>
</dbReference>
<name>A0A6A2YM13_HIBSY</name>